<dbReference type="PANTHER" id="PTHR43806">
    <property type="entry name" value="PEPTIDASE S8"/>
    <property type="match status" value="1"/>
</dbReference>
<keyword evidence="16" id="KW-1185">Reference proteome</keyword>
<evidence type="ECO:0000256" key="5">
    <source>
        <dbReference type="ARBA" id="ARBA00022670"/>
    </source>
</evidence>
<evidence type="ECO:0000256" key="9">
    <source>
        <dbReference type="ARBA" id="ARBA00022825"/>
    </source>
</evidence>
<dbReference type="Proteomes" id="UP001596410">
    <property type="component" value="Unassembled WGS sequence"/>
</dbReference>
<name>A0ABW2ELM7_9BACI</name>
<dbReference type="Gene3D" id="3.30.70.80">
    <property type="entry name" value="Peptidase S8 propeptide/proteinase inhibitor I9"/>
    <property type="match status" value="1"/>
</dbReference>
<dbReference type="EMBL" id="JBHSZV010000035">
    <property type="protein sequence ID" value="MFC7062985.1"/>
    <property type="molecule type" value="Genomic_DNA"/>
</dbReference>
<dbReference type="PRINTS" id="PR00723">
    <property type="entry name" value="SUBTILISIN"/>
</dbReference>
<evidence type="ECO:0000256" key="11">
    <source>
        <dbReference type="PROSITE-ProRule" id="PRU01240"/>
    </source>
</evidence>
<evidence type="ECO:0000259" key="14">
    <source>
        <dbReference type="PROSITE" id="PS51272"/>
    </source>
</evidence>
<dbReference type="CDD" id="cd07477">
    <property type="entry name" value="Peptidases_S8_Subtilisin_subset"/>
    <property type="match status" value="1"/>
</dbReference>
<dbReference type="InterPro" id="IPR050131">
    <property type="entry name" value="Peptidase_S8_subtilisin-like"/>
</dbReference>
<protein>
    <submittedName>
        <fullName evidence="15">S8 family serine peptidase</fullName>
    </submittedName>
</protein>
<evidence type="ECO:0000313" key="15">
    <source>
        <dbReference type="EMBL" id="MFC7062985.1"/>
    </source>
</evidence>
<dbReference type="InterPro" id="IPR001119">
    <property type="entry name" value="SLH_dom"/>
</dbReference>
<evidence type="ECO:0000256" key="13">
    <source>
        <dbReference type="SAM" id="SignalP"/>
    </source>
</evidence>
<organism evidence="15 16">
    <name type="scientific">Halobacillus seohaensis</name>
    <dbReference type="NCBI Taxonomy" id="447421"/>
    <lineage>
        <taxon>Bacteria</taxon>
        <taxon>Bacillati</taxon>
        <taxon>Bacillota</taxon>
        <taxon>Bacilli</taxon>
        <taxon>Bacillales</taxon>
        <taxon>Bacillaceae</taxon>
        <taxon>Halobacillus</taxon>
    </lineage>
</organism>
<dbReference type="PROSITE" id="PS00137">
    <property type="entry name" value="SUBTILASE_HIS"/>
    <property type="match status" value="1"/>
</dbReference>
<dbReference type="InterPro" id="IPR036852">
    <property type="entry name" value="Peptidase_S8/S53_dom_sf"/>
</dbReference>
<evidence type="ECO:0000256" key="1">
    <source>
        <dbReference type="ARBA" id="ARBA00001913"/>
    </source>
</evidence>
<keyword evidence="4" id="KW-0964">Secreted</keyword>
<comment type="subcellular location">
    <subcellularLocation>
        <location evidence="2">Secreted</location>
    </subcellularLocation>
</comment>
<comment type="caution">
    <text evidence="15">The sequence shown here is derived from an EMBL/GenBank/DDBJ whole genome shotgun (WGS) entry which is preliminary data.</text>
</comment>
<accession>A0ABW2ELM7</accession>
<dbReference type="PROSITE" id="PS00136">
    <property type="entry name" value="SUBTILASE_ASP"/>
    <property type="match status" value="1"/>
</dbReference>
<dbReference type="SUPFAM" id="SSF52743">
    <property type="entry name" value="Subtilisin-like"/>
    <property type="match status" value="1"/>
</dbReference>
<gene>
    <name evidence="15" type="ORF">ACFQIC_14220</name>
</gene>
<dbReference type="RefSeq" id="WP_204708906.1">
    <property type="nucleotide sequence ID" value="NZ_JBHSZV010000035.1"/>
</dbReference>
<keyword evidence="8 11" id="KW-0378">Hydrolase</keyword>
<feature type="active site" description="Charge relay system" evidence="11">
    <location>
        <position position="155"/>
    </location>
</feature>
<dbReference type="InterPro" id="IPR023828">
    <property type="entry name" value="Peptidase_S8_Ser-AS"/>
</dbReference>
<dbReference type="PANTHER" id="PTHR43806:SF11">
    <property type="entry name" value="CEREVISIN-RELATED"/>
    <property type="match status" value="1"/>
</dbReference>
<reference evidence="16" key="1">
    <citation type="journal article" date="2019" name="Int. J. Syst. Evol. Microbiol.">
        <title>The Global Catalogue of Microorganisms (GCM) 10K type strain sequencing project: providing services to taxonomists for standard genome sequencing and annotation.</title>
        <authorList>
            <consortium name="The Broad Institute Genomics Platform"/>
            <consortium name="The Broad Institute Genome Sequencing Center for Infectious Disease"/>
            <person name="Wu L."/>
            <person name="Ma J."/>
        </authorList>
    </citation>
    <scope>NUCLEOTIDE SEQUENCE [LARGE SCALE GENOMIC DNA]</scope>
    <source>
        <strain evidence="16">CGMCC 4.1621</strain>
    </source>
</reference>
<dbReference type="InterPro" id="IPR034202">
    <property type="entry name" value="Subtilisin_Carlsberg-like"/>
</dbReference>
<evidence type="ECO:0000256" key="6">
    <source>
        <dbReference type="ARBA" id="ARBA00022723"/>
    </source>
</evidence>
<evidence type="ECO:0000256" key="3">
    <source>
        <dbReference type="ARBA" id="ARBA00011073"/>
    </source>
</evidence>
<keyword evidence="6" id="KW-0479">Metal-binding</keyword>
<evidence type="ECO:0000313" key="16">
    <source>
        <dbReference type="Proteomes" id="UP001596410"/>
    </source>
</evidence>
<dbReference type="Gene3D" id="3.40.50.200">
    <property type="entry name" value="Peptidase S8/S53 domain"/>
    <property type="match status" value="1"/>
</dbReference>
<dbReference type="InterPro" id="IPR000209">
    <property type="entry name" value="Peptidase_S8/S53_dom"/>
</dbReference>
<dbReference type="InterPro" id="IPR022398">
    <property type="entry name" value="Peptidase_S8_His-AS"/>
</dbReference>
<evidence type="ECO:0000256" key="12">
    <source>
        <dbReference type="RuleBase" id="RU003355"/>
    </source>
</evidence>
<dbReference type="SUPFAM" id="SSF54897">
    <property type="entry name" value="Protease propeptides/inhibitors"/>
    <property type="match status" value="1"/>
</dbReference>
<feature type="active site" description="Charge relay system" evidence="11">
    <location>
        <position position="124"/>
    </location>
</feature>
<feature type="domain" description="SLH" evidence="14">
    <location>
        <begin position="372"/>
        <end position="435"/>
    </location>
</feature>
<dbReference type="PROSITE" id="PS51892">
    <property type="entry name" value="SUBTILASE"/>
    <property type="match status" value="1"/>
</dbReference>
<evidence type="ECO:0000256" key="8">
    <source>
        <dbReference type="ARBA" id="ARBA00022801"/>
    </source>
</evidence>
<dbReference type="InterPro" id="IPR023827">
    <property type="entry name" value="Peptidase_S8_Asp-AS"/>
</dbReference>
<dbReference type="InterPro" id="IPR015500">
    <property type="entry name" value="Peptidase_S8_subtilisin-rel"/>
</dbReference>
<keyword evidence="7 13" id="KW-0732">Signal</keyword>
<dbReference type="Pfam" id="PF00082">
    <property type="entry name" value="Peptidase_S8"/>
    <property type="match status" value="1"/>
</dbReference>
<dbReference type="Pfam" id="PF00395">
    <property type="entry name" value="SLH"/>
    <property type="match status" value="3"/>
</dbReference>
<sequence length="551" mass="60801">MRIFVIVIIGLFLAGSSNNVLADELPSDNQRVIIGFKEEIDENMLEERTYEIHHTFEKLDAVSATVPISSLNELKQHPKVKSVEDEQKVSTETQKVDWGYESTMVERSTEWGLTGEGIKVAVIDTGIDTDHPDLDVVGGENFVEDVNSYDDDNGHGTHVAGVIAAKDNEKGVLGVAPDVDLYGVKSLDDEGEGWEAQIIAGIYWAIDQEMDVINLSLTSCNTSNTMKMVLEEAEAEGISVVAASGNKITCDGEYLEDVMYPARYNSVISVGAIDDNNETTLFSYGGDSLDFVAPGESINSTYIQTESNDSGYETLNGTSMAAPYVSGLAVLYKQAFPHFDANQIKEMLIEHSLDLGEKGKDFEYGHGLTQSLEFPFVDIQKEEWFQSYVNKLYVDKVIKGFEDGEFRPDNKISREEAVTMVGRALELEDAQTTNNPFPDVDSDAYSAGYIASASELGIVEGLPNGEFQPKKSIRRGDIALIIKRAFELTQESGGPTFSDVEDHYYAREAIEALSTREIIKGYPDGTFKPYSYVTRAEFSSLLAKSQDPSFR</sequence>
<feature type="chain" id="PRO_5046911548" evidence="13">
    <location>
        <begin position="23"/>
        <end position="551"/>
    </location>
</feature>
<evidence type="ECO:0000256" key="7">
    <source>
        <dbReference type="ARBA" id="ARBA00022729"/>
    </source>
</evidence>
<feature type="active site" description="Charge relay system" evidence="11">
    <location>
        <position position="319"/>
    </location>
</feature>
<keyword evidence="10" id="KW-0106">Calcium</keyword>
<keyword evidence="5 11" id="KW-0645">Protease</keyword>
<keyword evidence="9 11" id="KW-0720">Serine protease</keyword>
<evidence type="ECO:0000256" key="4">
    <source>
        <dbReference type="ARBA" id="ARBA00022525"/>
    </source>
</evidence>
<feature type="domain" description="SLH" evidence="14">
    <location>
        <begin position="436"/>
        <end position="492"/>
    </location>
</feature>
<proteinExistence type="inferred from homology"/>
<feature type="domain" description="SLH" evidence="14">
    <location>
        <begin position="493"/>
        <end position="551"/>
    </location>
</feature>
<dbReference type="PROSITE" id="PS51272">
    <property type="entry name" value="SLH"/>
    <property type="match status" value="3"/>
</dbReference>
<dbReference type="InterPro" id="IPR037045">
    <property type="entry name" value="S8pro/Inhibitor_I9_sf"/>
</dbReference>
<comment type="similarity">
    <text evidence="3 11 12">Belongs to the peptidase S8 family.</text>
</comment>
<dbReference type="PROSITE" id="PS00138">
    <property type="entry name" value="SUBTILASE_SER"/>
    <property type="match status" value="1"/>
</dbReference>
<comment type="cofactor">
    <cofactor evidence="1">
        <name>Ca(2+)</name>
        <dbReference type="ChEBI" id="CHEBI:29108"/>
    </cofactor>
</comment>
<evidence type="ECO:0000256" key="2">
    <source>
        <dbReference type="ARBA" id="ARBA00004613"/>
    </source>
</evidence>
<evidence type="ECO:0000256" key="10">
    <source>
        <dbReference type="ARBA" id="ARBA00022837"/>
    </source>
</evidence>
<feature type="signal peptide" evidence="13">
    <location>
        <begin position="1"/>
        <end position="22"/>
    </location>
</feature>